<dbReference type="Proteomes" id="UP000433493">
    <property type="component" value="Unassembled WGS sequence"/>
</dbReference>
<organism evidence="3 4">
    <name type="scientific">Gulosibacter chungangensis</name>
    <dbReference type="NCBI Taxonomy" id="979746"/>
    <lineage>
        <taxon>Bacteria</taxon>
        <taxon>Bacillati</taxon>
        <taxon>Actinomycetota</taxon>
        <taxon>Actinomycetes</taxon>
        <taxon>Micrococcales</taxon>
        <taxon>Microbacteriaceae</taxon>
        <taxon>Gulosibacter</taxon>
    </lineage>
</organism>
<dbReference type="RefSeq" id="WP_158051198.1">
    <property type="nucleotide sequence ID" value="NZ_WBKB01000001.1"/>
</dbReference>
<name>A0A7J5BHT5_9MICO</name>
<comment type="caution">
    <text evidence="3">The sequence shown here is derived from an EMBL/GenBank/DDBJ whole genome shotgun (WGS) entry which is preliminary data.</text>
</comment>
<feature type="region of interest" description="Disordered" evidence="1">
    <location>
        <begin position="1"/>
        <end position="57"/>
    </location>
</feature>
<proteinExistence type="predicted"/>
<feature type="transmembrane region" description="Helical" evidence="2">
    <location>
        <begin position="122"/>
        <end position="147"/>
    </location>
</feature>
<dbReference type="OrthoDB" id="5126517at2"/>
<keyword evidence="2" id="KW-0812">Transmembrane</keyword>
<evidence type="ECO:0008006" key="5">
    <source>
        <dbReference type="Google" id="ProtNLM"/>
    </source>
</evidence>
<evidence type="ECO:0000313" key="3">
    <source>
        <dbReference type="EMBL" id="KAB1645190.1"/>
    </source>
</evidence>
<feature type="transmembrane region" description="Helical" evidence="2">
    <location>
        <begin position="159"/>
        <end position="190"/>
    </location>
</feature>
<feature type="compositionally biased region" description="Polar residues" evidence="1">
    <location>
        <begin position="14"/>
        <end position="42"/>
    </location>
</feature>
<dbReference type="EMBL" id="WBKB01000001">
    <property type="protein sequence ID" value="KAB1645190.1"/>
    <property type="molecule type" value="Genomic_DNA"/>
</dbReference>
<protein>
    <recommendedName>
        <fullName evidence="5">DUF4190 domain-containing protein</fullName>
    </recommendedName>
</protein>
<sequence length="198" mass="21148">MTHYPGQAPEGDQQPGQSPYASQPDASSPQTPNPNASPSQYFNPNQPPQNVAPQYGAPQYGAPQYGAQFGTQPGVPGSVAPYYSTPNYGMNQYASNAYPNQNVASNTNQPGLWSLILGLGSFLFWILPIIGGLAIFMPVAGIILGFIGLSKKYEGRRALAGWGLGVSIAALLIMALLLILTLFAFLPLFFVTQNSMYD</sequence>
<keyword evidence="4" id="KW-1185">Reference proteome</keyword>
<gene>
    <name evidence="3" type="ORF">F8O05_02750</name>
</gene>
<dbReference type="AlphaFoldDB" id="A0A7J5BHT5"/>
<keyword evidence="2" id="KW-0472">Membrane</keyword>
<evidence type="ECO:0000256" key="2">
    <source>
        <dbReference type="SAM" id="Phobius"/>
    </source>
</evidence>
<reference evidence="3 4" key="1">
    <citation type="submission" date="2019-09" db="EMBL/GenBank/DDBJ databases">
        <title>Phylogeny of genus Pseudoclavibacter and closely related genus.</title>
        <authorList>
            <person name="Li Y."/>
        </authorList>
    </citation>
    <scope>NUCLEOTIDE SEQUENCE [LARGE SCALE GENOMIC DNA]</scope>
    <source>
        <strain evidence="3 4">KCTC 13959</strain>
    </source>
</reference>
<evidence type="ECO:0000256" key="1">
    <source>
        <dbReference type="SAM" id="MobiDB-lite"/>
    </source>
</evidence>
<evidence type="ECO:0000313" key="4">
    <source>
        <dbReference type="Proteomes" id="UP000433493"/>
    </source>
</evidence>
<keyword evidence="2" id="KW-1133">Transmembrane helix</keyword>
<accession>A0A7J5BHT5</accession>